<dbReference type="RefSeq" id="WP_145308036.1">
    <property type="nucleotide sequence ID" value="NZ_CP037452.1"/>
</dbReference>
<reference evidence="2 3" key="1">
    <citation type="submission" date="2019-03" db="EMBL/GenBank/DDBJ databases">
        <title>Deep-cultivation of Planctomycetes and their phenomic and genomic characterization uncovers novel biology.</title>
        <authorList>
            <person name="Wiegand S."/>
            <person name="Jogler M."/>
            <person name="Boedeker C."/>
            <person name="Pinto D."/>
            <person name="Vollmers J."/>
            <person name="Rivas-Marin E."/>
            <person name="Kohn T."/>
            <person name="Peeters S.H."/>
            <person name="Heuer A."/>
            <person name="Rast P."/>
            <person name="Oberbeckmann S."/>
            <person name="Bunk B."/>
            <person name="Jeske O."/>
            <person name="Meyerdierks A."/>
            <person name="Storesund J.E."/>
            <person name="Kallscheuer N."/>
            <person name="Luecker S."/>
            <person name="Lage O.M."/>
            <person name="Pohl T."/>
            <person name="Merkel B.J."/>
            <person name="Hornburger P."/>
            <person name="Mueller R.-W."/>
            <person name="Bruemmer F."/>
            <person name="Labrenz M."/>
            <person name="Spormann A.M."/>
            <person name="Op den Camp H."/>
            <person name="Overmann J."/>
            <person name="Amann R."/>
            <person name="Jetten M.S.M."/>
            <person name="Mascher T."/>
            <person name="Medema M.H."/>
            <person name="Devos D.P."/>
            <person name="Kaster A.-K."/>
            <person name="Ovreas L."/>
            <person name="Rohde M."/>
            <person name="Galperin M.Y."/>
            <person name="Jogler C."/>
        </authorList>
    </citation>
    <scope>NUCLEOTIDE SEQUENCE [LARGE SCALE GENOMIC DNA]</scope>
    <source>
        <strain evidence="2 3">Enr17</strain>
    </source>
</reference>
<dbReference type="InterPro" id="IPR008930">
    <property type="entry name" value="Terpenoid_cyclase/PrenylTrfase"/>
</dbReference>
<sequence length="352" mass="38897">MPDLSGMHRQLGLRMRQGCFNLLLSVIAFHLTASLQAEEITLDPSAIKAAIQSSIPLIEKAAAGSARERKCFTCHNQALAVLALEEAKQRGFAIDDANLELQIKHTAAHLKRGLKNYQAGKGQGGGPDTASYALWTLELAGYKSDEVTTAVTGYLLERNKDKNHWIRNSTRPPSMSSDTNTNYFVIRALKTFGTSEQADRIETRIQQAQQWLLDLQPQSTEERVFQLRSFLILEVDEAVTQAAITALLKMQNKDGGWSQLPEMTSDAYATGTVLVALLRSDLVSADQPAVRRGIQYLLNTQQPDGSWHVPTRAKPFQTYFETGYPHGKDQFISVTAGSWATVAILLALPPEK</sequence>
<organism evidence="2 3">
    <name type="scientific">Gimesia fumaroli</name>
    <dbReference type="NCBI Taxonomy" id="2527976"/>
    <lineage>
        <taxon>Bacteria</taxon>
        <taxon>Pseudomonadati</taxon>
        <taxon>Planctomycetota</taxon>
        <taxon>Planctomycetia</taxon>
        <taxon>Planctomycetales</taxon>
        <taxon>Planctomycetaceae</taxon>
        <taxon>Gimesia</taxon>
    </lineage>
</organism>
<dbReference type="GO" id="GO:0016829">
    <property type="term" value="F:lyase activity"/>
    <property type="evidence" value="ECO:0007669"/>
    <property type="project" value="UniProtKB-KW"/>
</dbReference>
<dbReference type="OrthoDB" id="263958at2"/>
<dbReference type="InterPro" id="IPR032696">
    <property type="entry name" value="SQ_cyclase_C"/>
</dbReference>
<dbReference type="AlphaFoldDB" id="A0A518I9W1"/>
<dbReference type="Proteomes" id="UP000318313">
    <property type="component" value="Chromosome"/>
</dbReference>
<dbReference type="Gene3D" id="1.50.10.20">
    <property type="match status" value="1"/>
</dbReference>
<evidence type="ECO:0000313" key="2">
    <source>
        <dbReference type="EMBL" id="QDV49913.1"/>
    </source>
</evidence>
<gene>
    <name evidence="2" type="primary">shc_1</name>
    <name evidence="2" type="ORF">Enr17x_19350</name>
</gene>
<protein>
    <submittedName>
        <fullName evidence="2">Squalene--hopene cyclase</fullName>
        <ecNumber evidence="2">4.2.1.129</ecNumber>
    </submittedName>
</protein>
<keyword evidence="3" id="KW-1185">Reference proteome</keyword>
<dbReference type="SUPFAM" id="SSF48239">
    <property type="entry name" value="Terpenoid cyclases/Protein prenyltransferases"/>
    <property type="match status" value="1"/>
</dbReference>
<keyword evidence="2" id="KW-0456">Lyase</keyword>
<evidence type="ECO:0000259" key="1">
    <source>
        <dbReference type="Pfam" id="PF13243"/>
    </source>
</evidence>
<name>A0A518I9W1_9PLAN</name>
<dbReference type="EMBL" id="CP037452">
    <property type="protein sequence ID" value="QDV49913.1"/>
    <property type="molecule type" value="Genomic_DNA"/>
</dbReference>
<dbReference type="EC" id="4.2.1.129" evidence="2"/>
<evidence type="ECO:0000313" key="3">
    <source>
        <dbReference type="Proteomes" id="UP000318313"/>
    </source>
</evidence>
<accession>A0A518I9W1</accession>
<dbReference type="KEGG" id="gfm:Enr17x_19350"/>
<proteinExistence type="predicted"/>
<feature type="domain" description="Squalene cyclase C-terminal" evidence="1">
    <location>
        <begin position="234"/>
        <end position="324"/>
    </location>
</feature>
<dbReference type="Pfam" id="PF13243">
    <property type="entry name" value="SQHop_cyclase_C"/>
    <property type="match status" value="1"/>
</dbReference>